<evidence type="ECO:0000313" key="2">
    <source>
        <dbReference type="Proteomes" id="UP000309488"/>
    </source>
</evidence>
<name>A0A4U1CQZ4_9SPHI</name>
<reference evidence="1 2" key="1">
    <citation type="submission" date="2019-04" db="EMBL/GenBank/DDBJ databases">
        <title>Pedobacter sp. RP-3-22 sp. nov., isolated from Arctic soil.</title>
        <authorList>
            <person name="Dahal R.H."/>
            <person name="Kim D.-U."/>
        </authorList>
    </citation>
    <scope>NUCLEOTIDE SEQUENCE [LARGE SCALE GENOMIC DNA]</scope>
    <source>
        <strain evidence="1 2">RP-3-22</strain>
    </source>
</reference>
<keyword evidence="2" id="KW-1185">Reference proteome</keyword>
<dbReference type="RefSeq" id="WP_136841573.1">
    <property type="nucleotide sequence ID" value="NZ_SWBR01000003.1"/>
</dbReference>
<dbReference type="Proteomes" id="UP000309488">
    <property type="component" value="Unassembled WGS sequence"/>
</dbReference>
<protein>
    <recommendedName>
        <fullName evidence="3">DUF5045 domain-containing protein</fullName>
    </recommendedName>
</protein>
<dbReference type="AlphaFoldDB" id="A0A4U1CQZ4"/>
<comment type="caution">
    <text evidence="1">The sequence shown here is derived from an EMBL/GenBank/DDBJ whole genome shotgun (WGS) entry which is preliminary data.</text>
</comment>
<gene>
    <name evidence="1" type="ORF">FA048_12725</name>
</gene>
<dbReference type="EMBL" id="SWBR01000003">
    <property type="protein sequence ID" value="TKC08021.1"/>
    <property type="molecule type" value="Genomic_DNA"/>
</dbReference>
<dbReference type="OrthoDB" id="1265092at2"/>
<organism evidence="1 2">
    <name type="scientific">Pedobacter polaris</name>
    <dbReference type="NCBI Taxonomy" id="2571273"/>
    <lineage>
        <taxon>Bacteria</taxon>
        <taxon>Pseudomonadati</taxon>
        <taxon>Bacteroidota</taxon>
        <taxon>Sphingobacteriia</taxon>
        <taxon>Sphingobacteriales</taxon>
        <taxon>Sphingobacteriaceae</taxon>
        <taxon>Pedobacter</taxon>
    </lineage>
</organism>
<evidence type="ECO:0008006" key="3">
    <source>
        <dbReference type="Google" id="ProtNLM"/>
    </source>
</evidence>
<sequence length="258" mass="30023">MRKLFFLMIAFLLYKNVKAQKSIKDESVVYQQERMVHKQWDRSKFTPTSGWLGINPYYWMTWGLHPNYPKTDHRPLSPTGPQTQRLGLVAGMSSIDDAYKLHADTLSNSAVLEIANQSGAVSFADPLWILYYSKELKPVLENSMASILMPLPTKVRVKVVEEGIYDWYKNQLDMLQERIETARTSTLDRGARILAYHRMLKEYRALYGTWSTRIAAAQMTMRMTEQQQKVKTNNVTIDTWTPEMDVKIARDVINTRKY</sequence>
<proteinExistence type="predicted"/>
<accession>A0A4U1CQZ4</accession>
<evidence type="ECO:0000313" key="1">
    <source>
        <dbReference type="EMBL" id="TKC08021.1"/>
    </source>
</evidence>